<proteinExistence type="predicted"/>
<dbReference type="AlphaFoldDB" id="A0A7W8NEP1"/>
<dbReference type="RefSeq" id="WP_184132671.1">
    <property type="nucleotide sequence ID" value="NZ_JACHFL010000006.1"/>
</dbReference>
<keyword evidence="1" id="KW-0812">Transmembrane</keyword>
<evidence type="ECO:0000313" key="3">
    <source>
        <dbReference type="Proteomes" id="UP000552709"/>
    </source>
</evidence>
<accession>A0A7W8NEP1</accession>
<reference evidence="2 3" key="1">
    <citation type="submission" date="2020-08" db="EMBL/GenBank/DDBJ databases">
        <title>Genomic Encyclopedia of Type Strains, Phase IV (KMG-IV): sequencing the most valuable type-strain genomes for metagenomic binning, comparative biology and taxonomic classification.</title>
        <authorList>
            <person name="Goeker M."/>
        </authorList>
    </citation>
    <scope>NUCLEOTIDE SEQUENCE [LARGE SCALE GENOMIC DNA]</scope>
    <source>
        <strain evidence="2 3">DSM 27939</strain>
    </source>
</reference>
<comment type="caution">
    <text evidence="2">The sequence shown here is derived from an EMBL/GenBank/DDBJ whole genome shotgun (WGS) entry which is preliminary data.</text>
</comment>
<protein>
    <submittedName>
        <fullName evidence="2">Uncharacterized protein</fullName>
    </submittedName>
</protein>
<keyword evidence="1" id="KW-0472">Membrane</keyword>
<feature type="transmembrane region" description="Helical" evidence="1">
    <location>
        <begin position="77"/>
        <end position="96"/>
    </location>
</feature>
<feature type="transmembrane region" description="Helical" evidence="1">
    <location>
        <begin position="211"/>
        <end position="234"/>
    </location>
</feature>
<feature type="transmembrane region" description="Helical" evidence="1">
    <location>
        <begin position="140"/>
        <end position="160"/>
    </location>
</feature>
<feature type="transmembrane region" description="Helical" evidence="1">
    <location>
        <begin position="108"/>
        <end position="128"/>
    </location>
</feature>
<feature type="transmembrane region" description="Helical" evidence="1">
    <location>
        <begin position="12"/>
        <end position="32"/>
    </location>
</feature>
<sequence length="304" mass="32456">MTLTWSLLMQPLTAALIAAAMAFVVGVALGLARGQSGWALLRGLEAGALLLAGAFLARLFIAYLLSRASHPEQAAFVIGWAFLLWPGVIDTIPALLGHRWLTTPETVLALSTVVGGGVGFMNGLWGIHGLAGILTFPLNVTWGLAGNTNGLLLHLVNFAWGDHSDETRREAHRYASGFRIKGTYAFTQGCVMSNTSTSLFGHEFVHVVQNLVAGPFFVLSYVAWMVLLFVPGLIAGGFSKKGSMADGIEGYTYDSNPWEAMGYAVGGSHSPKVALGTVWTVVLGLALVAAFVWLGLRVIPWGWR</sequence>
<gene>
    <name evidence="2" type="ORF">HNQ08_002647</name>
</gene>
<dbReference type="EMBL" id="JACHFL010000006">
    <property type="protein sequence ID" value="MBB5363541.1"/>
    <property type="molecule type" value="Genomic_DNA"/>
</dbReference>
<evidence type="ECO:0000313" key="2">
    <source>
        <dbReference type="EMBL" id="MBB5363541.1"/>
    </source>
</evidence>
<keyword evidence="1" id="KW-1133">Transmembrane helix</keyword>
<organism evidence="2 3">
    <name type="scientific">Deinococcus humi</name>
    <dbReference type="NCBI Taxonomy" id="662880"/>
    <lineage>
        <taxon>Bacteria</taxon>
        <taxon>Thermotogati</taxon>
        <taxon>Deinococcota</taxon>
        <taxon>Deinococci</taxon>
        <taxon>Deinococcales</taxon>
        <taxon>Deinococcaceae</taxon>
        <taxon>Deinococcus</taxon>
    </lineage>
</organism>
<feature type="transmembrane region" description="Helical" evidence="1">
    <location>
        <begin position="44"/>
        <end position="65"/>
    </location>
</feature>
<keyword evidence="3" id="KW-1185">Reference proteome</keyword>
<evidence type="ECO:0000256" key="1">
    <source>
        <dbReference type="SAM" id="Phobius"/>
    </source>
</evidence>
<name>A0A7W8NEP1_9DEIO</name>
<dbReference type="Proteomes" id="UP000552709">
    <property type="component" value="Unassembled WGS sequence"/>
</dbReference>
<feature type="transmembrane region" description="Helical" evidence="1">
    <location>
        <begin position="273"/>
        <end position="296"/>
    </location>
</feature>